<dbReference type="Proteomes" id="UP000218824">
    <property type="component" value="Chromosome"/>
</dbReference>
<evidence type="ECO:0000313" key="1">
    <source>
        <dbReference type="EMBL" id="BAV95592.1"/>
    </source>
</evidence>
<accession>A0AAU9AL77</accession>
<sequence>MRKLLVCLALSLVLLTGCEPPDVIPTAKQAAPHIDLSDNAAQAEQA</sequence>
<dbReference type="EMBL" id="AP014940">
    <property type="protein sequence ID" value="BAV95592.1"/>
    <property type="molecule type" value="Genomic_DNA"/>
</dbReference>
<dbReference type="KEGG" id="lem:LEN_0105"/>
<gene>
    <name evidence="1" type="ORF">LEN_0105</name>
</gene>
<dbReference type="AlphaFoldDB" id="A0AAU9AL77"/>
<reference evidence="1 2" key="1">
    <citation type="journal article" date="2017" name="DNA Res.">
        <title>Complete genome sequence and expression profile of the commercial lytic enzyme producer Lysobacter enzymogenes M497-1.</title>
        <authorList>
            <person name="Takami H."/>
            <person name="Toyoda A."/>
            <person name="Uchiyama I."/>
            <person name="Itoh T."/>
            <person name="Takaki Y."/>
            <person name="Arai W."/>
            <person name="Nishi S."/>
            <person name="Kawai M."/>
            <person name="Shinya K."/>
            <person name="Ikeda H."/>
        </authorList>
    </citation>
    <scope>NUCLEOTIDE SEQUENCE [LARGE SCALE GENOMIC DNA]</scope>
    <source>
        <strain evidence="1 2">M497-1</strain>
    </source>
</reference>
<evidence type="ECO:0008006" key="3">
    <source>
        <dbReference type="Google" id="ProtNLM"/>
    </source>
</evidence>
<dbReference type="PROSITE" id="PS51257">
    <property type="entry name" value="PROKAR_LIPOPROTEIN"/>
    <property type="match status" value="1"/>
</dbReference>
<dbReference type="RefSeq" id="WP_172437102.1">
    <property type="nucleotide sequence ID" value="NZ_AP014940.1"/>
</dbReference>
<proteinExistence type="predicted"/>
<dbReference type="GeneID" id="83066746"/>
<evidence type="ECO:0000313" key="2">
    <source>
        <dbReference type="Proteomes" id="UP000218824"/>
    </source>
</evidence>
<name>A0AAU9AL77_LYSEN</name>
<protein>
    <recommendedName>
        <fullName evidence="3">Lipoprotein</fullName>
    </recommendedName>
</protein>
<organism evidence="1 2">
    <name type="scientific">Lysobacter enzymogenes</name>
    <dbReference type="NCBI Taxonomy" id="69"/>
    <lineage>
        <taxon>Bacteria</taxon>
        <taxon>Pseudomonadati</taxon>
        <taxon>Pseudomonadota</taxon>
        <taxon>Gammaproteobacteria</taxon>
        <taxon>Lysobacterales</taxon>
        <taxon>Lysobacteraceae</taxon>
        <taxon>Lysobacter</taxon>
    </lineage>
</organism>